<dbReference type="AlphaFoldDB" id="A0A6L5WL08"/>
<feature type="domain" description="DUF2846" evidence="1">
    <location>
        <begin position="44"/>
        <end position="126"/>
    </location>
</feature>
<organism evidence="2 3">
    <name type="scientific">Campylobacter portucalensis</name>
    <dbReference type="NCBI Taxonomy" id="2608384"/>
    <lineage>
        <taxon>Bacteria</taxon>
        <taxon>Pseudomonadati</taxon>
        <taxon>Campylobacterota</taxon>
        <taxon>Epsilonproteobacteria</taxon>
        <taxon>Campylobacterales</taxon>
        <taxon>Campylobacteraceae</taxon>
        <taxon>Campylobacter</taxon>
    </lineage>
</organism>
<gene>
    <name evidence="2" type="ORF">F1B92_07265</name>
</gene>
<accession>A0A6L5WL08</accession>
<dbReference type="EMBL" id="VWSJ01000031">
    <property type="protein sequence ID" value="MSN96957.1"/>
    <property type="molecule type" value="Genomic_DNA"/>
</dbReference>
<dbReference type="InterPro" id="IPR022548">
    <property type="entry name" value="DUF2846"/>
</dbReference>
<keyword evidence="3" id="KW-1185">Reference proteome</keyword>
<name>A0A6L5WL08_9BACT</name>
<dbReference type="Pfam" id="PF11008">
    <property type="entry name" value="DUF2846"/>
    <property type="match status" value="1"/>
</dbReference>
<reference evidence="2 3" key="1">
    <citation type="submission" date="2019-09" db="EMBL/GenBank/DDBJ databases">
        <authorList>
            <person name="Silva M."/>
            <person name="Pereira G."/>
            <person name="Lopes-Da-Costa L."/>
            <person name="Silva E."/>
        </authorList>
    </citation>
    <scope>NUCLEOTIDE SEQUENCE [LARGE SCALE GENOMIC DNA]</scope>
    <source>
        <strain evidence="2 3">FMV-PI01</strain>
    </source>
</reference>
<evidence type="ECO:0000313" key="2">
    <source>
        <dbReference type="EMBL" id="MSN96957.1"/>
    </source>
</evidence>
<evidence type="ECO:0000313" key="3">
    <source>
        <dbReference type="Proteomes" id="UP000476338"/>
    </source>
</evidence>
<protein>
    <submittedName>
        <fullName evidence="2">DUF2846 domain-containing protein</fullName>
    </submittedName>
</protein>
<dbReference type="PROSITE" id="PS51257">
    <property type="entry name" value="PROKAR_LIPOPROTEIN"/>
    <property type="match status" value="1"/>
</dbReference>
<reference evidence="2 3" key="2">
    <citation type="submission" date="2020-03" db="EMBL/GenBank/DDBJ databases">
        <title>Campylobacter portucalensis sp. nov., a new species of Campylobacter isolated from the reproductive tract of bulls.</title>
        <authorList>
            <person name="Silva M.F."/>
            <person name="Pereira G."/>
            <person name="Carneiro C."/>
            <person name="Hemphill A."/>
            <person name="Mateus L."/>
            <person name="Lopes-Da-Costa L."/>
            <person name="Silva E."/>
        </authorList>
    </citation>
    <scope>NUCLEOTIDE SEQUENCE [LARGE SCALE GENOMIC DNA]</scope>
    <source>
        <strain evidence="2 3">FMV-PI01</strain>
    </source>
</reference>
<dbReference type="RefSeq" id="WP_154571211.1">
    <property type="nucleotide sequence ID" value="NZ_VWSJ01000031.1"/>
</dbReference>
<evidence type="ECO:0000259" key="1">
    <source>
        <dbReference type="Pfam" id="PF11008"/>
    </source>
</evidence>
<proteinExistence type="predicted"/>
<comment type="caution">
    <text evidence="2">The sequence shown here is derived from an EMBL/GenBank/DDBJ whole genome shotgun (WGS) entry which is preliminary data.</text>
</comment>
<dbReference type="Proteomes" id="UP000476338">
    <property type="component" value="Unassembled WGS sequence"/>
</dbReference>
<sequence length="151" mass="17284">MKNKFLFFLVGIFSLLVFSGCYSRMPLANKEETLMTKQFNPPPAGKSGLYLYRDIGLGVAVYRTLFIDDEIIAVLRPKQYKYIILNPGIHKISTTSEFGHNHLKIDFKEGKNYFVKQYMKIGVFLAGSNIVEVKSDKAMKALKDNKFIMVK</sequence>